<dbReference type="InterPro" id="IPR001373">
    <property type="entry name" value="Cullin_N"/>
</dbReference>
<accession>A0A4P6XMR4</accession>
<dbReference type="Gene3D" id="1.10.10.10">
    <property type="entry name" value="Winged helix-like DNA-binding domain superfamily/Winged helix DNA-binding domain"/>
    <property type="match status" value="1"/>
</dbReference>
<dbReference type="SUPFAM" id="SSF74788">
    <property type="entry name" value="Cullin repeat-like"/>
    <property type="match status" value="1"/>
</dbReference>
<dbReference type="Pfam" id="PF10557">
    <property type="entry name" value="Cullin_Nedd8"/>
    <property type="match status" value="1"/>
</dbReference>
<dbReference type="AlphaFoldDB" id="A0A4P6XMR4"/>
<gene>
    <name evidence="7" type="primary">MPUL0B07420</name>
    <name evidence="7" type="ORF">METSCH_B07420</name>
</gene>
<evidence type="ECO:0000256" key="4">
    <source>
        <dbReference type="PROSITE-ProRule" id="PRU00330"/>
    </source>
</evidence>
<feature type="domain" description="Cullin family profile" evidence="6">
    <location>
        <begin position="462"/>
        <end position="735"/>
    </location>
</feature>
<evidence type="ECO:0000256" key="2">
    <source>
        <dbReference type="ARBA" id="ARBA00022499"/>
    </source>
</evidence>
<dbReference type="InterPro" id="IPR036317">
    <property type="entry name" value="Cullin_homology_sf"/>
</dbReference>
<sequence>MIPAGSRRLKIRPPRRLTAAHDSTKPQFDYNSLWDVLANAIRHIQNKNVSSLSYEQLYRIAYTLVLQKHGSRLYDDVASLVGDHLQQRRQKVLQTLQNSLTNTNEAFLKAMCDEWSEHLQLMKFVSDVLMYLNRVYVKECKKLLIYDLGITLFDDFFLRYDGMTVARRLVDILNAEIAKLRVEALSTRLYVVQMVSMLEIVSEDRPRPGFSAEKAKSDLYHDEFEKELLLRSEKHFSAVADDALAALSGTRYLHDIYRLIKDEEARFQALAALGSTLLRTGTQPKLILLMNNVLIKGKLEHVMIYPTEMQGLLFWLEPVFAKSISKLGSDTATIPSYTQELRMLYELEGRIDPERKRLKVRLRDLIVTQGLQLPAAVLRHLEQQASLNTANGKKTAVNYASTSFVVAWIDTVLEYQQQMAQVVQDAFSGDHTIEFTAFASVKQFINLPTGRIKKKTDSPALNAAELLSVYIDHHIKQNLRPATLKRVATDENVSIDETEAFLTKAIAFLKLVEDKYSFEAHYAAHFAKRFLNAKSASNALGGDIEELVLAKLWEEVFMGSHYLERIVKMKKDVTLSAELTLEWKRHVLENTLSVAELELKICNLSEWPKLMTRDHKEFAKTDGEVGIIWPLQLRNTMKTFEEFWLTGKRNDNKALFWYPKFGQMDLRITYPTKTYDINLSTYGGIIMMLFAPQSTDSDGDPVLAFGENRELTYEEIVELTRIPEFDLKRQLRSIAVAPRLRLLVKLPMSKDINPGDKFKLNSKFKSPSTKVKVLTVKLDAPKPAEKGDEPDEVQAGIDEGRKHLINAAIVRTMKLRQTLKHNELIEEIIKQLQNRFLPPMVHIKQRIEDLIEKEYLRRDPDTPNVYHYIA</sequence>
<organism evidence="7 8">
    <name type="scientific">Metschnikowia aff. pulcherrima</name>
    <dbReference type="NCBI Taxonomy" id="2163413"/>
    <lineage>
        <taxon>Eukaryota</taxon>
        <taxon>Fungi</taxon>
        <taxon>Dikarya</taxon>
        <taxon>Ascomycota</taxon>
        <taxon>Saccharomycotina</taxon>
        <taxon>Pichiomycetes</taxon>
        <taxon>Metschnikowiaceae</taxon>
        <taxon>Metschnikowia</taxon>
    </lineage>
</organism>
<dbReference type="SUPFAM" id="SSF75632">
    <property type="entry name" value="Cullin homology domain"/>
    <property type="match status" value="1"/>
</dbReference>
<dbReference type="InterPro" id="IPR059120">
    <property type="entry name" value="Cullin-like_AB"/>
</dbReference>
<dbReference type="PANTHER" id="PTHR11932">
    <property type="entry name" value="CULLIN"/>
    <property type="match status" value="1"/>
</dbReference>
<evidence type="ECO:0000256" key="1">
    <source>
        <dbReference type="ARBA" id="ARBA00006019"/>
    </source>
</evidence>
<dbReference type="SMART" id="SM00884">
    <property type="entry name" value="Cullin_Nedd8"/>
    <property type="match status" value="1"/>
</dbReference>
<dbReference type="FunFam" id="1.10.10.10:FF:000014">
    <property type="entry name" value="Cullin 1"/>
    <property type="match status" value="1"/>
</dbReference>
<keyword evidence="8" id="KW-1185">Reference proteome</keyword>
<dbReference type="InterPro" id="IPR036390">
    <property type="entry name" value="WH_DNA-bd_sf"/>
</dbReference>
<name>A0A4P6XMR4_9ASCO</name>
<dbReference type="GO" id="GO:0031625">
    <property type="term" value="F:ubiquitin protein ligase binding"/>
    <property type="evidence" value="ECO:0007669"/>
    <property type="project" value="InterPro"/>
</dbReference>
<evidence type="ECO:0000259" key="6">
    <source>
        <dbReference type="PROSITE" id="PS50069"/>
    </source>
</evidence>
<evidence type="ECO:0000256" key="5">
    <source>
        <dbReference type="RuleBase" id="RU003829"/>
    </source>
</evidence>
<dbReference type="SUPFAM" id="SSF46785">
    <property type="entry name" value="Winged helix' DNA-binding domain"/>
    <property type="match status" value="1"/>
</dbReference>
<dbReference type="InterPro" id="IPR016158">
    <property type="entry name" value="Cullin_homology"/>
</dbReference>
<keyword evidence="2" id="KW-1017">Isopeptide bond</keyword>
<dbReference type="InterPro" id="IPR016157">
    <property type="entry name" value="Cullin_CS"/>
</dbReference>
<dbReference type="InterPro" id="IPR045093">
    <property type="entry name" value="Cullin"/>
</dbReference>
<dbReference type="InterPro" id="IPR019559">
    <property type="entry name" value="Cullin_neddylation_domain"/>
</dbReference>
<dbReference type="GO" id="GO:0006511">
    <property type="term" value="P:ubiquitin-dependent protein catabolic process"/>
    <property type="evidence" value="ECO:0007669"/>
    <property type="project" value="InterPro"/>
</dbReference>
<evidence type="ECO:0000313" key="7">
    <source>
        <dbReference type="EMBL" id="QBM87536.1"/>
    </source>
</evidence>
<proteinExistence type="inferred from homology"/>
<comment type="similarity">
    <text evidence="1 4 5">Belongs to the cullin family.</text>
</comment>
<dbReference type="Pfam" id="PF00888">
    <property type="entry name" value="Cullin"/>
    <property type="match status" value="1"/>
</dbReference>
<dbReference type="SMART" id="SM00182">
    <property type="entry name" value="CULLIN"/>
    <property type="match status" value="1"/>
</dbReference>
<dbReference type="InterPro" id="IPR016159">
    <property type="entry name" value="Cullin_repeat-like_dom_sf"/>
</dbReference>
<dbReference type="InterPro" id="IPR036388">
    <property type="entry name" value="WH-like_DNA-bd_sf"/>
</dbReference>
<dbReference type="STRING" id="2163413.A0A4P6XMR4"/>
<dbReference type="PROSITE" id="PS01256">
    <property type="entry name" value="CULLIN_1"/>
    <property type="match status" value="1"/>
</dbReference>
<dbReference type="Gene3D" id="3.30.230.130">
    <property type="entry name" value="Cullin, Chain C, Domain 2"/>
    <property type="match status" value="1"/>
</dbReference>
<reference evidence="8" key="1">
    <citation type="submission" date="2019-03" db="EMBL/GenBank/DDBJ databases">
        <title>Snf2 controls pulcherriminic acid biosynthesis and connects pigmentation and antifungal activity of the yeast Metschnikowia pulcherrima.</title>
        <authorList>
            <person name="Gore-Lloyd D."/>
            <person name="Sumann I."/>
            <person name="Brachmann A.O."/>
            <person name="Schneeberger K."/>
            <person name="Ortiz-Merino R.A."/>
            <person name="Moreno-Beltran M."/>
            <person name="Schlaefli M."/>
            <person name="Kirner P."/>
            <person name="Santos Kron A."/>
            <person name="Wolfe K.H."/>
            <person name="Piel J."/>
            <person name="Ahrens C.H."/>
            <person name="Henk D."/>
            <person name="Freimoser F.M."/>
        </authorList>
    </citation>
    <scope>NUCLEOTIDE SEQUENCE [LARGE SCALE GENOMIC DNA]</scope>
    <source>
        <strain evidence="8">APC 1.2</strain>
    </source>
</reference>
<dbReference type="EMBL" id="CP034457">
    <property type="protein sequence ID" value="QBM87536.1"/>
    <property type="molecule type" value="Genomic_DNA"/>
</dbReference>
<evidence type="ECO:0000313" key="8">
    <source>
        <dbReference type="Proteomes" id="UP000292447"/>
    </source>
</evidence>
<dbReference type="Pfam" id="PF26557">
    <property type="entry name" value="Cullin_AB"/>
    <property type="match status" value="1"/>
</dbReference>
<dbReference type="PROSITE" id="PS50069">
    <property type="entry name" value="CULLIN_2"/>
    <property type="match status" value="1"/>
</dbReference>
<dbReference type="Gene3D" id="1.20.1310.10">
    <property type="entry name" value="Cullin Repeats"/>
    <property type="match status" value="4"/>
</dbReference>
<dbReference type="GO" id="GO:0031461">
    <property type="term" value="C:cullin-RING ubiquitin ligase complex"/>
    <property type="evidence" value="ECO:0007669"/>
    <property type="project" value="InterPro"/>
</dbReference>
<evidence type="ECO:0000256" key="3">
    <source>
        <dbReference type="ARBA" id="ARBA00022843"/>
    </source>
</evidence>
<keyword evidence="3" id="KW-0832">Ubl conjugation</keyword>
<dbReference type="Proteomes" id="UP000292447">
    <property type="component" value="Chromosome II"/>
</dbReference>
<protein>
    <submittedName>
        <fullName evidence="7">Cullin 3</fullName>
    </submittedName>
</protein>